<dbReference type="GO" id="GO:0046872">
    <property type="term" value="F:metal ion binding"/>
    <property type="evidence" value="ECO:0007669"/>
    <property type="project" value="InterPro"/>
</dbReference>
<accession>A0A099UGV1</accession>
<dbReference type="Proteomes" id="UP000029920">
    <property type="component" value="Unassembled WGS sequence"/>
</dbReference>
<reference evidence="2 5" key="2">
    <citation type="submission" date="2017-06" db="EMBL/GenBank/DDBJ databases">
        <title>Complete genome of Helicobacter apodemus.</title>
        <authorList>
            <person name="Cho S."/>
        </authorList>
    </citation>
    <scope>NUCLEOTIDE SEQUENCE [LARGE SCALE GENOMIC DNA]</scope>
    <source>
        <strain evidence="2">SCJK1</strain>
        <strain evidence="5">SNUVETPUB-15-01</strain>
    </source>
</reference>
<evidence type="ECO:0000313" key="2">
    <source>
        <dbReference type="EMBL" id="AWI34568.1"/>
    </source>
</evidence>
<dbReference type="EMBL" id="CP021886">
    <property type="protein sequence ID" value="AWI34568.1"/>
    <property type="molecule type" value="Genomic_DNA"/>
</dbReference>
<organism evidence="3 4">
    <name type="scientific">Helicobacter apodemus</name>
    <dbReference type="NCBI Taxonomy" id="135569"/>
    <lineage>
        <taxon>Bacteria</taxon>
        <taxon>Pseudomonadati</taxon>
        <taxon>Campylobacterota</taxon>
        <taxon>Epsilonproteobacteria</taxon>
        <taxon>Campylobacterales</taxon>
        <taxon>Helicobacteraceae</taxon>
        <taxon>Helicobacter</taxon>
    </lineage>
</organism>
<name>A0A099UGV1_9HELI</name>
<evidence type="ECO:0000256" key="1">
    <source>
        <dbReference type="ARBA" id="ARBA00005260"/>
    </source>
</evidence>
<evidence type="ECO:0000313" key="5">
    <source>
        <dbReference type="Proteomes" id="UP000244890"/>
    </source>
</evidence>
<dbReference type="PANTHER" id="PTHR33677">
    <property type="entry name" value="TRANSCRIPTIONAL REPRESSOR FRMR-RELATED"/>
    <property type="match status" value="1"/>
</dbReference>
<dbReference type="GO" id="GO:0045892">
    <property type="term" value="P:negative regulation of DNA-templated transcription"/>
    <property type="evidence" value="ECO:0007669"/>
    <property type="project" value="UniProtKB-ARBA"/>
</dbReference>
<keyword evidence="4" id="KW-1185">Reference proteome</keyword>
<dbReference type="PANTHER" id="PTHR33677:SF3">
    <property type="entry name" value="COPPER-SENSING TRANSCRIPTIONAL REPRESSOR RICR"/>
    <property type="match status" value="1"/>
</dbReference>
<dbReference type="Gene3D" id="1.20.58.1000">
    <property type="entry name" value="Metal-sensitive repressor, helix protomer"/>
    <property type="match status" value="1"/>
</dbReference>
<dbReference type="Pfam" id="PF02583">
    <property type="entry name" value="Trns_repr_metal"/>
    <property type="match status" value="1"/>
</dbReference>
<proteinExistence type="inferred from homology"/>
<comment type="similarity">
    <text evidence="1">Belongs to the FrmR/RcnR family.</text>
</comment>
<dbReference type="KEGG" id="had:CDV25_07165"/>
<gene>
    <name evidence="2" type="ORF">CDV25_07165</name>
    <name evidence="3" type="ORF">LS72_003800</name>
</gene>
<protein>
    <recommendedName>
        <fullName evidence="6">Metal-sensing transcriptional repressor</fullName>
    </recommendedName>
</protein>
<reference evidence="3" key="3">
    <citation type="submission" date="2018-04" db="EMBL/GenBank/DDBJ databases">
        <authorList>
            <person name="Sheh A."/>
            <person name="Shen Z."/>
            <person name="Mannion A.J."/>
            <person name="Fox J.G."/>
        </authorList>
    </citation>
    <scope>NUCLEOTIDE SEQUENCE</scope>
    <source>
        <strain evidence="3">MIT-03-7007</strain>
    </source>
</reference>
<dbReference type="OrthoDB" id="9806052at2"/>
<dbReference type="InterPro" id="IPR003735">
    <property type="entry name" value="Metal_Tscrpt_repr"/>
</dbReference>
<dbReference type="RefSeq" id="WP_034552676.1">
    <property type="nucleotide sequence ID" value="NZ_CP021886.1"/>
</dbReference>
<dbReference type="AlphaFoldDB" id="A0A099UGV1"/>
<evidence type="ECO:0000313" key="3">
    <source>
        <dbReference type="EMBL" id="TLE16205.1"/>
    </source>
</evidence>
<evidence type="ECO:0008006" key="6">
    <source>
        <dbReference type="Google" id="ProtNLM"/>
    </source>
</evidence>
<dbReference type="InterPro" id="IPR038390">
    <property type="entry name" value="Metal_Tscrpt_repr_sf"/>
</dbReference>
<sequence length="93" mass="10471">MCKKTHQHIHTETKAVLNRLSRAIGHMESIKTMVKNDRDCSEVLIQLAAVKSAINGIAKVILKDHMNHCIVNAIKANDNEVIEELKKAIDKFL</sequence>
<evidence type="ECO:0000313" key="4">
    <source>
        <dbReference type="Proteomes" id="UP000029920"/>
    </source>
</evidence>
<reference evidence="3 4" key="1">
    <citation type="journal article" date="2014" name="Genome Announc.">
        <title>Draft genome sequences of eight enterohepatic helicobacter species isolated from both laboratory and wild rodents.</title>
        <authorList>
            <person name="Sheh A."/>
            <person name="Shen Z."/>
            <person name="Fox J.G."/>
        </authorList>
    </citation>
    <scope>NUCLEOTIDE SEQUENCE [LARGE SCALE GENOMIC DNA]</scope>
    <source>
        <strain evidence="3 4">MIT-03-7007</strain>
    </source>
</reference>
<dbReference type="GO" id="GO:0003677">
    <property type="term" value="F:DNA binding"/>
    <property type="evidence" value="ECO:0007669"/>
    <property type="project" value="InterPro"/>
</dbReference>
<dbReference type="CDD" id="cd10158">
    <property type="entry name" value="CsoR-like_DUF156_1"/>
    <property type="match status" value="1"/>
</dbReference>
<dbReference type="EMBL" id="JRPC02000008">
    <property type="protein sequence ID" value="TLE16205.1"/>
    <property type="molecule type" value="Genomic_DNA"/>
</dbReference>
<dbReference type="Proteomes" id="UP000244890">
    <property type="component" value="Chromosome"/>
</dbReference>